<dbReference type="GO" id="GO:0006281">
    <property type="term" value="P:DNA repair"/>
    <property type="evidence" value="ECO:0007669"/>
    <property type="project" value="UniProtKB-KW"/>
</dbReference>
<dbReference type="NCBIfam" id="NF008121">
    <property type="entry name" value="PRK10869.1"/>
    <property type="match status" value="1"/>
</dbReference>
<dbReference type="InterPro" id="IPR004604">
    <property type="entry name" value="DNA_recomb/repair_RecN"/>
</dbReference>
<dbReference type="EMBL" id="CP041186">
    <property type="protein sequence ID" value="QDG51950.1"/>
    <property type="molecule type" value="Genomic_DNA"/>
</dbReference>
<dbReference type="FunFam" id="3.40.50.300:FF:000356">
    <property type="entry name" value="DNA repair protein RecN"/>
    <property type="match status" value="1"/>
</dbReference>
<dbReference type="AlphaFoldDB" id="A0A4Y6PUM7"/>
<proteinExistence type="inferred from homology"/>
<dbReference type="NCBIfam" id="TIGR00634">
    <property type="entry name" value="recN"/>
    <property type="match status" value="1"/>
</dbReference>
<keyword evidence="13" id="KW-1185">Reference proteome</keyword>
<evidence type="ECO:0000256" key="1">
    <source>
        <dbReference type="ARBA" id="ARBA00003618"/>
    </source>
</evidence>
<evidence type="ECO:0000256" key="9">
    <source>
        <dbReference type="PIRNR" id="PIRNR003128"/>
    </source>
</evidence>
<evidence type="ECO:0000256" key="2">
    <source>
        <dbReference type="ARBA" id="ARBA00009441"/>
    </source>
</evidence>
<dbReference type="GO" id="GO:0043590">
    <property type="term" value="C:bacterial nucleoid"/>
    <property type="evidence" value="ECO:0007669"/>
    <property type="project" value="TreeGrafter"/>
</dbReference>
<dbReference type="InterPro" id="IPR003395">
    <property type="entry name" value="RecF/RecN/SMC_N"/>
</dbReference>
<name>A0A4Y6PUM7_PERCE</name>
<keyword evidence="10" id="KW-0175">Coiled coil</keyword>
<protein>
    <recommendedName>
        <fullName evidence="3 9">DNA repair protein RecN</fullName>
    </recommendedName>
    <alternativeName>
        <fullName evidence="8 9">Recombination protein N</fullName>
    </alternativeName>
</protein>
<keyword evidence="7 9" id="KW-0234">DNA repair</keyword>
<accession>A0A4Y6PUM7</accession>
<comment type="similarity">
    <text evidence="2 9">Belongs to the RecN family.</text>
</comment>
<dbReference type="RefSeq" id="WP_141198428.1">
    <property type="nucleotide sequence ID" value="NZ_CP041186.1"/>
</dbReference>
<dbReference type="OrthoDB" id="9806954at2"/>
<dbReference type="GO" id="GO:0006310">
    <property type="term" value="P:DNA recombination"/>
    <property type="evidence" value="ECO:0007669"/>
    <property type="project" value="InterPro"/>
</dbReference>
<sequence>MLSHLVIRNFAIIEHLEIPLHAGYTVLTGETGAGKSIIIDALNLLLGGRASTDVIRSDEDEAVVEAIFAPRKDKLEQINARLEAEGINTGNDLVVRRIVSRSGRNKVFINGGLSTVTALGEVTHGLVDISGQHEHYSLFDVTQHVEMLDGFAEVGALRDKMKASFAEVARIRRKLASIHENVQERLNRIDFLRFQLQEIDGAGLEEDEDENLKAELETLKHAEKIIKATRAAAVLCYEGNTAAAEQLSEAIDELTRASQWAPQLAELAERLEEARIGVEEVARELAGHNRDIDNDPARLDEIVARLEAIKRLKRKHGAADVAMILAKAEDMRAELSELENAEERGGELEAKLAEARSKALELAYKLSKQRRAAARVLEERLEAELGDLNMKHTRFVTSFEPAELPAKKKLDDAELRLGPTGFDTVEFLLAPNAGEEPRPLAKIASGGELSRIMLAFKTVLVARDSVETYVFDEVDTGIGGQTADVVGAKIKGTADGHQVLCITHLPQIASRSDHHYLVEKLLEDGRTRSRIRPLDEEERVEELARMLGGTRVTAKTRDAARELLG</sequence>
<evidence type="ECO:0000256" key="6">
    <source>
        <dbReference type="ARBA" id="ARBA00022840"/>
    </source>
</evidence>
<comment type="function">
    <text evidence="1 9">May be involved in recombinational repair of damaged DNA.</text>
</comment>
<evidence type="ECO:0000256" key="5">
    <source>
        <dbReference type="ARBA" id="ARBA00022763"/>
    </source>
</evidence>
<evidence type="ECO:0000313" key="13">
    <source>
        <dbReference type="Proteomes" id="UP000315995"/>
    </source>
</evidence>
<dbReference type="SUPFAM" id="SSF52540">
    <property type="entry name" value="P-loop containing nucleoside triphosphate hydrolases"/>
    <property type="match status" value="1"/>
</dbReference>
<dbReference type="InterPro" id="IPR027417">
    <property type="entry name" value="P-loop_NTPase"/>
</dbReference>
<dbReference type="PIRSF" id="PIRSF003128">
    <property type="entry name" value="RecN"/>
    <property type="match status" value="1"/>
</dbReference>
<dbReference type="Pfam" id="PF02463">
    <property type="entry name" value="SMC_N"/>
    <property type="match status" value="1"/>
</dbReference>
<evidence type="ECO:0000259" key="11">
    <source>
        <dbReference type="Pfam" id="PF02463"/>
    </source>
</evidence>
<reference evidence="12 13" key="1">
    <citation type="submission" date="2019-06" db="EMBL/GenBank/DDBJ databases">
        <title>Persicimonas caeni gen. nov., sp. nov., a predatory bacterium isolated from solar saltern.</title>
        <authorList>
            <person name="Wang S."/>
        </authorList>
    </citation>
    <scope>NUCLEOTIDE SEQUENCE [LARGE SCALE GENOMIC DNA]</scope>
    <source>
        <strain evidence="12 13">YN101</strain>
    </source>
</reference>
<accession>A0A5B8Y6G1</accession>
<feature type="coiled-coil region" evidence="10">
    <location>
        <begin position="321"/>
        <end position="358"/>
    </location>
</feature>
<evidence type="ECO:0000313" key="12">
    <source>
        <dbReference type="EMBL" id="QDG51950.1"/>
    </source>
</evidence>
<evidence type="ECO:0000256" key="4">
    <source>
        <dbReference type="ARBA" id="ARBA00022741"/>
    </source>
</evidence>
<gene>
    <name evidence="12" type="primary">recN</name>
    <name evidence="12" type="ORF">FIV42_14745</name>
</gene>
<keyword evidence="4" id="KW-0547">Nucleotide-binding</keyword>
<organism evidence="12 13">
    <name type="scientific">Persicimonas caeni</name>
    <dbReference type="NCBI Taxonomy" id="2292766"/>
    <lineage>
        <taxon>Bacteria</taxon>
        <taxon>Deltaproteobacteria</taxon>
        <taxon>Bradymonadales</taxon>
        <taxon>Bradymonadaceae</taxon>
        <taxon>Persicimonas</taxon>
    </lineage>
</organism>
<dbReference type="FunFam" id="3.40.50.300:FF:000319">
    <property type="entry name" value="DNA repair protein RecN"/>
    <property type="match status" value="1"/>
</dbReference>
<dbReference type="PANTHER" id="PTHR11059:SF0">
    <property type="entry name" value="DNA REPAIR PROTEIN RECN"/>
    <property type="match status" value="1"/>
</dbReference>
<dbReference type="Gene3D" id="3.40.50.300">
    <property type="entry name" value="P-loop containing nucleotide triphosphate hydrolases"/>
    <property type="match status" value="2"/>
</dbReference>
<dbReference type="GO" id="GO:0005524">
    <property type="term" value="F:ATP binding"/>
    <property type="evidence" value="ECO:0007669"/>
    <property type="project" value="UniProtKB-KW"/>
</dbReference>
<dbReference type="GO" id="GO:0009432">
    <property type="term" value="P:SOS response"/>
    <property type="evidence" value="ECO:0007669"/>
    <property type="project" value="TreeGrafter"/>
</dbReference>
<keyword evidence="5 9" id="KW-0227">DNA damage</keyword>
<dbReference type="CDD" id="cd03241">
    <property type="entry name" value="ABC_RecN"/>
    <property type="match status" value="2"/>
</dbReference>
<feature type="domain" description="RecF/RecN/SMC N-terminal" evidence="11">
    <location>
        <begin position="1"/>
        <end position="518"/>
    </location>
</feature>
<evidence type="ECO:0000256" key="10">
    <source>
        <dbReference type="SAM" id="Coils"/>
    </source>
</evidence>
<dbReference type="Proteomes" id="UP000315995">
    <property type="component" value="Chromosome"/>
</dbReference>
<keyword evidence="6" id="KW-0067">ATP-binding</keyword>
<evidence type="ECO:0000256" key="7">
    <source>
        <dbReference type="ARBA" id="ARBA00023204"/>
    </source>
</evidence>
<evidence type="ECO:0000256" key="8">
    <source>
        <dbReference type="ARBA" id="ARBA00033408"/>
    </source>
</evidence>
<dbReference type="PANTHER" id="PTHR11059">
    <property type="entry name" value="DNA REPAIR PROTEIN RECN"/>
    <property type="match status" value="1"/>
</dbReference>
<evidence type="ECO:0000256" key="3">
    <source>
        <dbReference type="ARBA" id="ARBA00021315"/>
    </source>
</evidence>